<feature type="domain" description="RNA polymerase sigma-70 region 2" evidence="5">
    <location>
        <begin position="26"/>
        <end position="93"/>
    </location>
</feature>
<feature type="domain" description="RNA polymerase sigma factor 70 region 4 type 2" evidence="6">
    <location>
        <begin position="130"/>
        <end position="180"/>
    </location>
</feature>
<dbReference type="SUPFAM" id="SSF88659">
    <property type="entry name" value="Sigma3 and sigma4 domains of RNA polymerase sigma factors"/>
    <property type="match status" value="1"/>
</dbReference>
<accession>A0A0N8GR66</accession>
<dbReference type="Gene3D" id="1.10.10.10">
    <property type="entry name" value="Winged helix-like DNA-binding domain superfamily/Winged helix DNA-binding domain"/>
    <property type="match status" value="1"/>
</dbReference>
<dbReference type="PANTHER" id="PTHR43133:SF62">
    <property type="entry name" value="RNA POLYMERASE SIGMA FACTOR SIGZ"/>
    <property type="match status" value="1"/>
</dbReference>
<dbReference type="SUPFAM" id="SSF88946">
    <property type="entry name" value="Sigma2 domain of RNA polymerase sigma factors"/>
    <property type="match status" value="1"/>
</dbReference>
<keyword evidence="8" id="KW-1185">Reference proteome</keyword>
<keyword evidence="2" id="KW-0805">Transcription regulation</keyword>
<gene>
    <name evidence="7" type="ORF">SE18_17300</name>
</gene>
<dbReference type="InterPro" id="IPR013325">
    <property type="entry name" value="RNA_pol_sigma_r2"/>
</dbReference>
<keyword evidence="3" id="KW-0731">Sigma factor</keyword>
<evidence type="ECO:0000256" key="4">
    <source>
        <dbReference type="ARBA" id="ARBA00023163"/>
    </source>
</evidence>
<dbReference type="Proteomes" id="UP000050277">
    <property type="component" value="Unassembled WGS sequence"/>
</dbReference>
<dbReference type="OrthoDB" id="9784272at2"/>
<evidence type="ECO:0000313" key="7">
    <source>
        <dbReference type="EMBL" id="KPL85642.1"/>
    </source>
</evidence>
<dbReference type="PANTHER" id="PTHR43133">
    <property type="entry name" value="RNA POLYMERASE ECF-TYPE SIGMA FACTO"/>
    <property type="match status" value="1"/>
</dbReference>
<dbReference type="InterPro" id="IPR014284">
    <property type="entry name" value="RNA_pol_sigma-70_dom"/>
</dbReference>
<dbReference type="Pfam" id="PF04542">
    <property type="entry name" value="Sigma70_r2"/>
    <property type="match status" value="1"/>
</dbReference>
<organism evidence="7 8">
    <name type="scientific">Herpetosiphon geysericola</name>
    <dbReference type="NCBI Taxonomy" id="70996"/>
    <lineage>
        <taxon>Bacteria</taxon>
        <taxon>Bacillati</taxon>
        <taxon>Chloroflexota</taxon>
        <taxon>Chloroflexia</taxon>
        <taxon>Herpetosiphonales</taxon>
        <taxon>Herpetosiphonaceae</taxon>
        <taxon>Herpetosiphon</taxon>
    </lineage>
</organism>
<evidence type="ECO:0000256" key="2">
    <source>
        <dbReference type="ARBA" id="ARBA00023015"/>
    </source>
</evidence>
<dbReference type="InterPro" id="IPR013324">
    <property type="entry name" value="RNA_pol_sigma_r3/r4-like"/>
</dbReference>
<dbReference type="EMBL" id="LGKP01000025">
    <property type="protein sequence ID" value="KPL85642.1"/>
    <property type="molecule type" value="Genomic_DNA"/>
</dbReference>
<sequence length="191" mass="21674">MPGDPLGDNVLIRRIAQGDEQALSQLYDRYAATVMGIALKIVRQREIAEEITQEAFWRVWQRASTFDNSRGNCAPWLFGIARNLSIDELRRRAARPQAAYDDPERPLLESIADDADIEEVVWLGEQRSVVRSAMQALSAEQREALELAYFSGLTQREIADKLGNPLGTIKTRVRLGLLKLRDLLGTHQWNE</sequence>
<keyword evidence="4" id="KW-0804">Transcription</keyword>
<comment type="caution">
    <text evidence="7">The sequence shown here is derived from an EMBL/GenBank/DDBJ whole genome shotgun (WGS) entry which is preliminary data.</text>
</comment>
<evidence type="ECO:0000256" key="3">
    <source>
        <dbReference type="ARBA" id="ARBA00023082"/>
    </source>
</evidence>
<dbReference type="GO" id="GO:0016987">
    <property type="term" value="F:sigma factor activity"/>
    <property type="evidence" value="ECO:0007669"/>
    <property type="project" value="UniProtKB-KW"/>
</dbReference>
<dbReference type="STRING" id="70996.SE18_17300"/>
<dbReference type="InterPro" id="IPR007627">
    <property type="entry name" value="RNA_pol_sigma70_r2"/>
</dbReference>
<dbReference type="InterPro" id="IPR013249">
    <property type="entry name" value="RNA_pol_sigma70_r4_t2"/>
</dbReference>
<dbReference type="AlphaFoldDB" id="A0A0N8GR66"/>
<dbReference type="GO" id="GO:0003677">
    <property type="term" value="F:DNA binding"/>
    <property type="evidence" value="ECO:0007669"/>
    <property type="project" value="InterPro"/>
</dbReference>
<dbReference type="Pfam" id="PF08281">
    <property type="entry name" value="Sigma70_r4_2"/>
    <property type="match status" value="1"/>
</dbReference>
<name>A0A0N8GR66_9CHLR</name>
<dbReference type="InterPro" id="IPR036388">
    <property type="entry name" value="WH-like_DNA-bd_sf"/>
</dbReference>
<proteinExistence type="inferred from homology"/>
<evidence type="ECO:0000313" key="8">
    <source>
        <dbReference type="Proteomes" id="UP000050277"/>
    </source>
</evidence>
<protein>
    <submittedName>
        <fullName evidence="7">RNA polymerase sigma 70</fullName>
    </submittedName>
</protein>
<reference evidence="7 8" key="1">
    <citation type="submission" date="2015-07" db="EMBL/GenBank/DDBJ databases">
        <title>Whole genome sequence of Herpetosiphon geysericola DSM 7119.</title>
        <authorList>
            <person name="Hemp J."/>
            <person name="Ward L.M."/>
            <person name="Pace L.A."/>
            <person name="Fischer W.W."/>
        </authorList>
    </citation>
    <scope>NUCLEOTIDE SEQUENCE [LARGE SCALE GENOMIC DNA]</scope>
    <source>
        <strain evidence="7 8">DSM 7119</strain>
    </source>
</reference>
<evidence type="ECO:0000259" key="5">
    <source>
        <dbReference type="Pfam" id="PF04542"/>
    </source>
</evidence>
<evidence type="ECO:0000256" key="1">
    <source>
        <dbReference type="ARBA" id="ARBA00010641"/>
    </source>
</evidence>
<dbReference type="NCBIfam" id="TIGR02937">
    <property type="entry name" value="sigma70-ECF"/>
    <property type="match status" value="1"/>
</dbReference>
<dbReference type="CDD" id="cd06171">
    <property type="entry name" value="Sigma70_r4"/>
    <property type="match status" value="1"/>
</dbReference>
<dbReference type="GO" id="GO:0006352">
    <property type="term" value="P:DNA-templated transcription initiation"/>
    <property type="evidence" value="ECO:0007669"/>
    <property type="project" value="InterPro"/>
</dbReference>
<dbReference type="InterPro" id="IPR039425">
    <property type="entry name" value="RNA_pol_sigma-70-like"/>
</dbReference>
<dbReference type="Gene3D" id="1.10.1740.10">
    <property type="match status" value="1"/>
</dbReference>
<comment type="similarity">
    <text evidence="1">Belongs to the sigma-70 factor family. ECF subfamily.</text>
</comment>
<evidence type="ECO:0000259" key="6">
    <source>
        <dbReference type="Pfam" id="PF08281"/>
    </source>
</evidence>